<dbReference type="Pfam" id="PF02311">
    <property type="entry name" value="AraC_binding"/>
    <property type="match status" value="1"/>
</dbReference>
<comment type="caution">
    <text evidence="5">The sequence shown here is derived from an EMBL/GenBank/DDBJ whole genome shotgun (WGS) entry which is preliminary data.</text>
</comment>
<sequence length="275" mass="32095">MNRIFSSLTEKDIALPVYVTGVGFEEYQDHVIRKGGFPNYHLAICENGVGRLLLDGKEYLIEKGMAFFFCPDIPHEYYPLSEPWSIKWIIFMGTGVGALLNAINFKNYEVFRINNMEEFHLYYNKLFRTLSVKSANNILEASGILYSFLTNINSLCEAINMENRSQLTNKLNNIIEYIKTNFQEDISLEQLAAMAEISPSYLCRIFRKTYNMSPFTYILRCRISAAKEWLINYPDKSIKHIAYEAGFHNVSYFGLVFREQEGCSPNQFRRYWVKE</sequence>
<organism evidence="5 6">
    <name type="scientific">Variimorphobacter saccharofermentans</name>
    <dbReference type="NCBI Taxonomy" id="2755051"/>
    <lineage>
        <taxon>Bacteria</taxon>
        <taxon>Bacillati</taxon>
        <taxon>Bacillota</taxon>
        <taxon>Clostridia</taxon>
        <taxon>Lachnospirales</taxon>
        <taxon>Lachnospiraceae</taxon>
        <taxon>Variimorphobacter</taxon>
    </lineage>
</organism>
<proteinExistence type="predicted"/>
<dbReference type="PANTHER" id="PTHR43280:SF28">
    <property type="entry name" value="HTH-TYPE TRANSCRIPTIONAL ACTIVATOR RHAS"/>
    <property type="match status" value="1"/>
</dbReference>
<name>A0A839JZW2_9FIRM</name>
<dbReference type="InterPro" id="IPR018060">
    <property type="entry name" value="HTH_AraC"/>
</dbReference>
<dbReference type="AlphaFoldDB" id="A0A839JZW2"/>
<gene>
    <name evidence="5" type="ORF">H0486_07540</name>
</gene>
<dbReference type="RefSeq" id="WP_228352428.1">
    <property type="nucleotide sequence ID" value="NZ_JACEGA010000001.1"/>
</dbReference>
<dbReference type="Gene3D" id="2.60.120.280">
    <property type="entry name" value="Regulatory protein AraC"/>
    <property type="match status" value="1"/>
</dbReference>
<reference evidence="5 6" key="1">
    <citation type="submission" date="2020-07" db="EMBL/GenBank/DDBJ databases">
        <title>Characterization and genome sequencing of isolate MD1, a novel member within the family Lachnospiraceae.</title>
        <authorList>
            <person name="Rettenmaier R."/>
            <person name="Di Bello L."/>
            <person name="Zinser C."/>
            <person name="Scheitz K."/>
            <person name="Liebl W."/>
            <person name="Zverlov V."/>
        </authorList>
    </citation>
    <scope>NUCLEOTIDE SEQUENCE [LARGE SCALE GENOMIC DNA]</scope>
    <source>
        <strain evidence="5 6">MD1</strain>
    </source>
</reference>
<dbReference type="GO" id="GO:0043565">
    <property type="term" value="F:sequence-specific DNA binding"/>
    <property type="evidence" value="ECO:0007669"/>
    <property type="project" value="InterPro"/>
</dbReference>
<dbReference type="InterPro" id="IPR037923">
    <property type="entry name" value="HTH-like"/>
</dbReference>
<dbReference type="SUPFAM" id="SSF51215">
    <property type="entry name" value="Regulatory protein AraC"/>
    <property type="match status" value="1"/>
</dbReference>
<protein>
    <submittedName>
        <fullName evidence="5">AraC family transcriptional regulator</fullName>
    </submittedName>
</protein>
<evidence type="ECO:0000256" key="3">
    <source>
        <dbReference type="ARBA" id="ARBA00023163"/>
    </source>
</evidence>
<accession>A0A839JZW2</accession>
<dbReference type="GO" id="GO:0003700">
    <property type="term" value="F:DNA-binding transcription factor activity"/>
    <property type="evidence" value="ECO:0007669"/>
    <property type="project" value="InterPro"/>
</dbReference>
<dbReference type="InterPro" id="IPR003313">
    <property type="entry name" value="AraC-bd"/>
</dbReference>
<dbReference type="PROSITE" id="PS01124">
    <property type="entry name" value="HTH_ARAC_FAMILY_2"/>
    <property type="match status" value="1"/>
</dbReference>
<dbReference type="SMART" id="SM00342">
    <property type="entry name" value="HTH_ARAC"/>
    <property type="match status" value="1"/>
</dbReference>
<dbReference type="EMBL" id="JACEGA010000001">
    <property type="protein sequence ID" value="MBB2182727.1"/>
    <property type="molecule type" value="Genomic_DNA"/>
</dbReference>
<evidence type="ECO:0000256" key="2">
    <source>
        <dbReference type="ARBA" id="ARBA00023125"/>
    </source>
</evidence>
<dbReference type="SUPFAM" id="SSF46689">
    <property type="entry name" value="Homeodomain-like"/>
    <property type="match status" value="2"/>
</dbReference>
<evidence type="ECO:0000256" key="1">
    <source>
        <dbReference type="ARBA" id="ARBA00023015"/>
    </source>
</evidence>
<keyword evidence="1" id="KW-0805">Transcription regulation</keyword>
<feature type="domain" description="HTH araC/xylS-type" evidence="4">
    <location>
        <begin position="172"/>
        <end position="271"/>
    </location>
</feature>
<dbReference type="Proteomes" id="UP000574276">
    <property type="component" value="Unassembled WGS sequence"/>
</dbReference>
<dbReference type="PANTHER" id="PTHR43280">
    <property type="entry name" value="ARAC-FAMILY TRANSCRIPTIONAL REGULATOR"/>
    <property type="match status" value="1"/>
</dbReference>
<dbReference type="InterPro" id="IPR009057">
    <property type="entry name" value="Homeodomain-like_sf"/>
</dbReference>
<keyword evidence="2" id="KW-0238">DNA-binding</keyword>
<evidence type="ECO:0000259" key="4">
    <source>
        <dbReference type="PROSITE" id="PS01124"/>
    </source>
</evidence>
<evidence type="ECO:0000313" key="6">
    <source>
        <dbReference type="Proteomes" id="UP000574276"/>
    </source>
</evidence>
<evidence type="ECO:0000313" key="5">
    <source>
        <dbReference type="EMBL" id="MBB2182727.1"/>
    </source>
</evidence>
<keyword evidence="6" id="KW-1185">Reference proteome</keyword>
<keyword evidence="3" id="KW-0804">Transcription</keyword>
<dbReference type="Pfam" id="PF12833">
    <property type="entry name" value="HTH_18"/>
    <property type="match status" value="1"/>
</dbReference>
<dbReference type="Gene3D" id="1.10.10.60">
    <property type="entry name" value="Homeodomain-like"/>
    <property type="match status" value="2"/>
</dbReference>